<dbReference type="CDD" id="cd00761">
    <property type="entry name" value="Glyco_tranf_GTA_type"/>
    <property type="match status" value="1"/>
</dbReference>
<keyword evidence="3" id="KW-0812">Transmembrane</keyword>
<evidence type="ECO:0000259" key="4">
    <source>
        <dbReference type="Pfam" id="PF00535"/>
    </source>
</evidence>
<gene>
    <name evidence="5" type="ORF">M123_4806</name>
</gene>
<feature type="domain" description="Glycosyltransferase 2-like" evidence="4">
    <location>
        <begin position="7"/>
        <end position="172"/>
    </location>
</feature>
<dbReference type="PANTHER" id="PTHR22916:SF51">
    <property type="entry name" value="GLYCOSYLTRANSFERASE EPSH-RELATED"/>
    <property type="match status" value="1"/>
</dbReference>
<dbReference type="Gene3D" id="3.90.550.10">
    <property type="entry name" value="Spore Coat Polysaccharide Biosynthesis Protein SpsA, Chain A"/>
    <property type="match status" value="1"/>
</dbReference>
<keyword evidence="1" id="KW-0328">Glycosyltransferase</keyword>
<accession>A0A016AWB1</accession>
<dbReference type="Pfam" id="PF00535">
    <property type="entry name" value="Glycos_transf_2"/>
    <property type="match status" value="1"/>
</dbReference>
<protein>
    <submittedName>
        <fullName evidence="5">Glycosyl transferase 2 family protein</fullName>
    </submittedName>
</protein>
<dbReference type="InterPro" id="IPR001173">
    <property type="entry name" value="Glyco_trans_2-like"/>
</dbReference>
<dbReference type="InterPro" id="IPR029044">
    <property type="entry name" value="Nucleotide-diphossugar_trans"/>
</dbReference>
<evidence type="ECO:0000256" key="3">
    <source>
        <dbReference type="SAM" id="Phobius"/>
    </source>
</evidence>
<keyword evidence="3" id="KW-0472">Membrane</keyword>
<evidence type="ECO:0000313" key="5">
    <source>
        <dbReference type="EMBL" id="EXZ75690.1"/>
    </source>
</evidence>
<dbReference type="EMBL" id="JGDS01000015">
    <property type="protein sequence ID" value="EXZ75690.1"/>
    <property type="molecule type" value="Genomic_DNA"/>
</dbReference>
<dbReference type="SUPFAM" id="SSF53448">
    <property type="entry name" value="Nucleotide-diphospho-sugar transferases"/>
    <property type="match status" value="1"/>
</dbReference>
<keyword evidence="2 5" id="KW-0808">Transferase</keyword>
<keyword evidence="3" id="KW-1133">Transmembrane helix</keyword>
<dbReference type="Proteomes" id="UP000020938">
    <property type="component" value="Unassembled WGS sequence"/>
</dbReference>
<evidence type="ECO:0000313" key="6">
    <source>
        <dbReference type="Proteomes" id="UP000020938"/>
    </source>
</evidence>
<dbReference type="RefSeq" id="WP_057261244.1">
    <property type="nucleotide sequence ID" value="NZ_JGDS01000015.1"/>
</dbReference>
<dbReference type="PANTHER" id="PTHR22916">
    <property type="entry name" value="GLYCOSYLTRANSFERASE"/>
    <property type="match status" value="1"/>
</dbReference>
<evidence type="ECO:0000256" key="2">
    <source>
        <dbReference type="ARBA" id="ARBA00022679"/>
    </source>
</evidence>
<sequence>MAIPDISVIVPVYGVEKYITGCAESLFNQTMTDSVEFIFVNDATKDNSIGVLRDVISQYPRLESRIRIISHNENKGLPSARNTGLAASQGEYIVHIDGDDFAEPTMLEDLYVAVKKANADFAWSDYYISFGNKKRLLKQPFFDTPTDAVRGMLRGSMKYNVWNKICRRSLYTDNAITFPDGNAMGEDLTMIMVILHARKCAYVGKPLYNYVQSERQMTAVYDEKKLSELRYNCDRLKRYMDENFPDAGWASENAALCQLMKWPFLLDGKYSSYRRWHQWFPDSNRLIWQTKGVNTRIKFIEWCAAKHLFPFVWLHYIMVIKIFYGIVYGK</sequence>
<feature type="transmembrane region" description="Helical" evidence="3">
    <location>
        <begin position="308"/>
        <end position="327"/>
    </location>
</feature>
<dbReference type="PATRIC" id="fig|1339314.3.peg.126"/>
<comment type="caution">
    <text evidence="5">The sequence shown here is derived from an EMBL/GenBank/DDBJ whole genome shotgun (WGS) entry which is preliminary data.</text>
</comment>
<dbReference type="AlphaFoldDB" id="A0A016AWB1"/>
<organism evidence="5 6">
    <name type="scientific">Bacteroides fragilis str. 3976T8</name>
    <dbReference type="NCBI Taxonomy" id="1339314"/>
    <lineage>
        <taxon>Bacteria</taxon>
        <taxon>Pseudomonadati</taxon>
        <taxon>Bacteroidota</taxon>
        <taxon>Bacteroidia</taxon>
        <taxon>Bacteroidales</taxon>
        <taxon>Bacteroidaceae</taxon>
        <taxon>Bacteroides</taxon>
    </lineage>
</organism>
<evidence type="ECO:0000256" key="1">
    <source>
        <dbReference type="ARBA" id="ARBA00022676"/>
    </source>
</evidence>
<reference evidence="5 6" key="1">
    <citation type="submission" date="2014-02" db="EMBL/GenBank/DDBJ databases">
        <authorList>
            <person name="Sears C."/>
            <person name="Carroll K."/>
            <person name="Sack B.R."/>
            <person name="Qadri F."/>
            <person name="Myers L.L."/>
            <person name="Chung G.-T."/>
            <person name="Escheverria P."/>
            <person name="Fraser C.M."/>
            <person name="Sadzewicz L."/>
            <person name="Shefchek K.A."/>
            <person name="Tallon L."/>
            <person name="Das S.P."/>
            <person name="Daugherty S."/>
            <person name="Mongodin E.F."/>
        </authorList>
    </citation>
    <scope>NUCLEOTIDE SEQUENCE [LARGE SCALE GENOMIC DNA]</scope>
    <source>
        <strain evidence="5 6">3976T8</strain>
    </source>
</reference>
<name>A0A016AWB1_BACFG</name>
<dbReference type="GO" id="GO:0016758">
    <property type="term" value="F:hexosyltransferase activity"/>
    <property type="evidence" value="ECO:0007669"/>
    <property type="project" value="UniProtKB-ARBA"/>
</dbReference>
<proteinExistence type="predicted"/>